<evidence type="ECO:0000313" key="4">
    <source>
        <dbReference type="Proteomes" id="UP000221020"/>
    </source>
</evidence>
<feature type="region of interest" description="Disordered" evidence="1">
    <location>
        <begin position="1"/>
        <end position="30"/>
    </location>
</feature>
<dbReference type="AlphaFoldDB" id="A0AA91VBT9"/>
<dbReference type="Proteomes" id="UP000221020">
    <property type="component" value="Unassembled WGS sequence"/>
</dbReference>
<name>A0AA91VBT9_9BACI</name>
<evidence type="ECO:0000256" key="2">
    <source>
        <dbReference type="SAM" id="Phobius"/>
    </source>
</evidence>
<feature type="transmembrane region" description="Helical" evidence="2">
    <location>
        <begin position="35"/>
        <end position="51"/>
    </location>
</feature>
<dbReference type="RefSeq" id="WP_097963242.1">
    <property type="nucleotide sequence ID" value="NZ_NVOR01000038.1"/>
</dbReference>
<organism evidence="3 4">
    <name type="scientific">Bacillus pseudomycoides</name>
    <dbReference type="NCBI Taxonomy" id="64104"/>
    <lineage>
        <taxon>Bacteria</taxon>
        <taxon>Bacillati</taxon>
        <taxon>Bacillota</taxon>
        <taxon>Bacilli</taxon>
        <taxon>Bacillales</taxon>
        <taxon>Bacillaceae</taxon>
        <taxon>Bacillus</taxon>
        <taxon>Bacillus cereus group</taxon>
    </lineage>
</organism>
<reference evidence="3 4" key="1">
    <citation type="submission" date="2017-09" db="EMBL/GenBank/DDBJ databases">
        <title>Large-scale bioinformatics analysis of Bacillus genomes uncovers conserved roles of natural products in bacterial physiology.</title>
        <authorList>
            <consortium name="Agbiome Team Llc"/>
            <person name="Bleich R.M."/>
            <person name="Grubbs K.J."/>
            <person name="Santa Maria K.C."/>
            <person name="Allen S.E."/>
            <person name="Farag S."/>
            <person name="Shank E.A."/>
            <person name="Bowers A."/>
        </authorList>
    </citation>
    <scope>NUCLEOTIDE SEQUENCE [LARGE SCALE GENOMIC DNA]</scope>
    <source>
        <strain evidence="3 4">AFS092012</strain>
    </source>
</reference>
<sequence length="241" mass="26939">MAEITPVHGHGHNGHGHGQGHGDGHKSPNKKKKQMYFMFAAMGVMLLVILQKNKQSQPQTVETLQNTIPLSDSQRLDNFQSLVEGQLNSNITGAIKDLNTDWQMNMRDMNEHWNEKFKDLGDQLKDKTSSGGGGGGGYYIPDDSATRDMLQQQKDWVRDSLDQMKDNLGVGSIHNDRGPTWTIGKGTSGGENYGDQQNRFKNDRGALAEEIKRTQSVIDYRRNNGLDTSAQELHYKNLGQL</sequence>
<evidence type="ECO:0000313" key="3">
    <source>
        <dbReference type="EMBL" id="PED82320.1"/>
    </source>
</evidence>
<keyword evidence="2" id="KW-1133">Transmembrane helix</keyword>
<protein>
    <submittedName>
        <fullName evidence="3">Uncharacterized protein</fullName>
    </submittedName>
</protein>
<keyword evidence="2" id="KW-0472">Membrane</keyword>
<accession>A0AA91VBT9</accession>
<feature type="region of interest" description="Disordered" evidence="1">
    <location>
        <begin position="122"/>
        <end position="143"/>
    </location>
</feature>
<dbReference type="EMBL" id="NVOR01000038">
    <property type="protein sequence ID" value="PED82320.1"/>
    <property type="molecule type" value="Genomic_DNA"/>
</dbReference>
<evidence type="ECO:0000256" key="1">
    <source>
        <dbReference type="SAM" id="MobiDB-lite"/>
    </source>
</evidence>
<proteinExistence type="predicted"/>
<gene>
    <name evidence="3" type="ORF">CON65_12615</name>
</gene>
<comment type="caution">
    <text evidence="3">The sequence shown here is derived from an EMBL/GenBank/DDBJ whole genome shotgun (WGS) entry which is preliminary data.</text>
</comment>
<keyword evidence="2" id="KW-0812">Transmembrane</keyword>